<evidence type="ECO:0000313" key="3">
    <source>
        <dbReference type="EMBL" id="QSB15917.1"/>
    </source>
</evidence>
<feature type="region of interest" description="Disordered" evidence="2">
    <location>
        <begin position="1"/>
        <end position="142"/>
    </location>
</feature>
<dbReference type="AlphaFoldDB" id="A0A895YDR8"/>
<feature type="compositionally biased region" description="Pro residues" evidence="2">
    <location>
        <begin position="125"/>
        <end position="136"/>
    </location>
</feature>
<evidence type="ECO:0000256" key="2">
    <source>
        <dbReference type="SAM" id="MobiDB-lite"/>
    </source>
</evidence>
<evidence type="ECO:0000313" key="4">
    <source>
        <dbReference type="Proteomes" id="UP000662857"/>
    </source>
</evidence>
<protein>
    <submittedName>
        <fullName evidence="3">Asp23/Gls24 family envelope stress response protein</fullName>
    </submittedName>
</protein>
<dbReference type="RefSeq" id="WP_239678109.1">
    <property type="nucleotide sequence ID" value="NZ_CP070499.1"/>
</dbReference>
<organism evidence="3 4">
    <name type="scientific">Natronosporangium hydrolyticum</name>
    <dbReference type="NCBI Taxonomy" id="2811111"/>
    <lineage>
        <taxon>Bacteria</taxon>
        <taxon>Bacillati</taxon>
        <taxon>Actinomycetota</taxon>
        <taxon>Actinomycetes</taxon>
        <taxon>Micromonosporales</taxon>
        <taxon>Micromonosporaceae</taxon>
        <taxon>Natronosporangium</taxon>
    </lineage>
</organism>
<dbReference type="KEGG" id="nhy:JQS43_06180"/>
<feature type="compositionally biased region" description="Low complexity" evidence="2">
    <location>
        <begin position="102"/>
        <end position="124"/>
    </location>
</feature>
<proteinExistence type="inferred from homology"/>
<dbReference type="InterPro" id="IPR005531">
    <property type="entry name" value="Asp23"/>
</dbReference>
<accession>A0A895YDR8</accession>
<feature type="compositionally biased region" description="Low complexity" evidence="2">
    <location>
        <begin position="27"/>
        <end position="37"/>
    </location>
</feature>
<dbReference type="EMBL" id="CP070499">
    <property type="protein sequence ID" value="QSB15917.1"/>
    <property type="molecule type" value="Genomic_DNA"/>
</dbReference>
<gene>
    <name evidence="3" type="ORF">JQS43_06180</name>
</gene>
<keyword evidence="4" id="KW-1185">Reference proteome</keyword>
<comment type="similarity">
    <text evidence="1">Belongs to the asp23 family.</text>
</comment>
<evidence type="ECO:0000256" key="1">
    <source>
        <dbReference type="ARBA" id="ARBA00005721"/>
    </source>
</evidence>
<name>A0A895YDR8_9ACTN</name>
<dbReference type="Pfam" id="PF03780">
    <property type="entry name" value="Asp23"/>
    <property type="match status" value="1"/>
</dbReference>
<sequence length="241" mass="24265">MTDPTPDGPTNPQLTALPPEDATTLVSPVSQSPGGLPVVPPPPGSPAATSPAEPLAPTMTASSAEPLAPTMTALPPEPPGRVYGTGERRYDGGSDGSGGPASGPAETGPAESGLVASGPAGEEPPAGPAETAPPRPGGDRGKTTIAEDVIEQIIDKIVNLTVVEVGGVRGLHSDEGQPVAVTLDGDQAEISISVRVAFGYAVHDLVEQLRSGVIEQVERLLGLTVTEVNVLVADVTFDVED</sequence>
<reference evidence="3" key="1">
    <citation type="submission" date="2021-02" db="EMBL/GenBank/DDBJ databases">
        <title>Natrosporangium hydrolyticum gen. nov., sp. nov, a haloalkaliphilic actinobacterium from a soda solonchak soil.</title>
        <authorList>
            <person name="Sorokin D.Y."/>
            <person name="Khijniak T.V."/>
            <person name="Zakharycheva A.P."/>
            <person name="Boueva O.V."/>
            <person name="Ariskina E.V."/>
            <person name="Hahnke R.L."/>
            <person name="Bunk B."/>
            <person name="Sproer C."/>
            <person name="Schumann P."/>
            <person name="Evtushenko L.I."/>
            <person name="Kublanov I.V."/>
        </authorList>
    </citation>
    <scope>NUCLEOTIDE SEQUENCE</scope>
    <source>
        <strain evidence="3">DSM 106523</strain>
    </source>
</reference>
<dbReference type="Proteomes" id="UP000662857">
    <property type="component" value="Chromosome"/>
</dbReference>